<dbReference type="AlphaFoldDB" id="A0A6M1RV04"/>
<gene>
    <name evidence="2" type="ORF">G6N76_03695</name>
</gene>
<reference evidence="2 3" key="1">
    <citation type="submission" date="2020-02" db="EMBL/GenBank/DDBJ databases">
        <title>Genome sequence of the type strain CCBAU10050 of Rhizobium daejeonense.</title>
        <authorList>
            <person name="Gao J."/>
            <person name="Sun J."/>
        </authorList>
    </citation>
    <scope>NUCLEOTIDE SEQUENCE [LARGE SCALE GENOMIC DNA]</scope>
    <source>
        <strain evidence="2 3">CCBAU10050</strain>
    </source>
</reference>
<keyword evidence="3" id="KW-1185">Reference proteome</keyword>
<sequence>MRNHFNIESFLPYRLNRAAERLSGHFMRQCDVGGEVSWTEWQVLWSLGEGLHGTAKAISGHAGLTKTKVSRAVKALEDRRWLGRQRDTVDRRFEILSLTDSGQAAYTELKRCAADYQHWLEGAVDLPYLKALDDGLSGIEDAMATGHLRMPSPADEDGGQ</sequence>
<dbReference type="InterPro" id="IPR036388">
    <property type="entry name" value="WH-like_DNA-bd_sf"/>
</dbReference>
<proteinExistence type="predicted"/>
<dbReference type="SUPFAM" id="SSF46785">
    <property type="entry name" value="Winged helix' DNA-binding domain"/>
    <property type="match status" value="1"/>
</dbReference>
<dbReference type="GO" id="GO:0003700">
    <property type="term" value="F:DNA-binding transcription factor activity"/>
    <property type="evidence" value="ECO:0007669"/>
    <property type="project" value="InterPro"/>
</dbReference>
<dbReference type="SMART" id="SM00347">
    <property type="entry name" value="HTH_MARR"/>
    <property type="match status" value="1"/>
</dbReference>
<protein>
    <submittedName>
        <fullName evidence="2">Winged helix-turn-helix transcriptional regulator</fullName>
    </submittedName>
</protein>
<dbReference type="InterPro" id="IPR036390">
    <property type="entry name" value="WH_DNA-bd_sf"/>
</dbReference>
<dbReference type="Proteomes" id="UP000477849">
    <property type="component" value="Unassembled WGS sequence"/>
</dbReference>
<name>A0A6M1RV04_9HYPH</name>
<dbReference type="EMBL" id="JAAKZH010000001">
    <property type="protein sequence ID" value="NGO62765.1"/>
    <property type="molecule type" value="Genomic_DNA"/>
</dbReference>
<evidence type="ECO:0000313" key="2">
    <source>
        <dbReference type="EMBL" id="NGO62765.1"/>
    </source>
</evidence>
<dbReference type="PANTHER" id="PTHR33164:SF89">
    <property type="entry name" value="MARR FAMILY REGULATORY PROTEIN"/>
    <property type="match status" value="1"/>
</dbReference>
<dbReference type="GO" id="GO:0006950">
    <property type="term" value="P:response to stress"/>
    <property type="evidence" value="ECO:0007669"/>
    <property type="project" value="TreeGrafter"/>
</dbReference>
<organism evidence="2 3">
    <name type="scientific">Rhizobium daejeonense</name>
    <dbReference type="NCBI Taxonomy" id="240521"/>
    <lineage>
        <taxon>Bacteria</taxon>
        <taxon>Pseudomonadati</taxon>
        <taxon>Pseudomonadota</taxon>
        <taxon>Alphaproteobacteria</taxon>
        <taxon>Hyphomicrobiales</taxon>
        <taxon>Rhizobiaceae</taxon>
        <taxon>Rhizobium/Agrobacterium group</taxon>
        <taxon>Rhizobium</taxon>
    </lineage>
</organism>
<comment type="caution">
    <text evidence="2">The sequence shown here is derived from an EMBL/GenBank/DDBJ whole genome shotgun (WGS) entry which is preliminary data.</text>
</comment>
<dbReference type="Pfam" id="PF01047">
    <property type="entry name" value="MarR"/>
    <property type="match status" value="1"/>
</dbReference>
<dbReference type="InterPro" id="IPR000835">
    <property type="entry name" value="HTH_MarR-typ"/>
</dbReference>
<feature type="domain" description="HTH marR-type" evidence="1">
    <location>
        <begin position="29"/>
        <end position="129"/>
    </location>
</feature>
<evidence type="ECO:0000259" key="1">
    <source>
        <dbReference type="SMART" id="SM00347"/>
    </source>
</evidence>
<accession>A0A6M1RV04</accession>
<dbReference type="Gene3D" id="1.10.10.10">
    <property type="entry name" value="Winged helix-like DNA-binding domain superfamily/Winged helix DNA-binding domain"/>
    <property type="match status" value="1"/>
</dbReference>
<evidence type="ECO:0000313" key="3">
    <source>
        <dbReference type="Proteomes" id="UP000477849"/>
    </source>
</evidence>
<dbReference type="PANTHER" id="PTHR33164">
    <property type="entry name" value="TRANSCRIPTIONAL REGULATOR, MARR FAMILY"/>
    <property type="match status" value="1"/>
</dbReference>
<dbReference type="InterPro" id="IPR039422">
    <property type="entry name" value="MarR/SlyA-like"/>
</dbReference>